<reference evidence="2 3" key="1">
    <citation type="submission" date="2018-11" db="EMBL/GenBank/DDBJ databases">
        <authorList>
            <consortium name="Pathogen Informatics"/>
        </authorList>
    </citation>
    <scope>NUCLEOTIDE SEQUENCE [LARGE SCALE GENOMIC DNA]</scope>
</reference>
<feature type="compositionally biased region" description="Basic and acidic residues" evidence="1">
    <location>
        <begin position="79"/>
        <end position="94"/>
    </location>
</feature>
<protein>
    <submittedName>
        <fullName evidence="4">Protein max</fullName>
    </submittedName>
</protein>
<dbReference type="WBParaSite" id="HPBE_0000435801-mRNA-1">
    <property type="protein sequence ID" value="HPBE_0000435801-mRNA-1"/>
    <property type="gene ID" value="HPBE_0000435801"/>
</dbReference>
<evidence type="ECO:0000313" key="4">
    <source>
        <dbReference type="WBParaSite" id="HPBE_0000435801-mRNA-1"/>
    </source>
</evidence>
<feature type="region of interest" description="Disordered" evidence="1">
    <location>
        <begin position="79"/>
        <end position="164"/>
    </location>
</feature>
<feature type="compositionally biased region" description="Basic residues" evidence="1">
    <location>
        <begin position="102"/>
        <end position="114"/>
    </location>
</feature>
<evidence type="ECO:0000256" key="1">
    <source>
        <dbReference type="SAM" id="MobiDB-lite"/>
    </source>
</evidence>
<dbReference type="AlphaFoldDB" id="A0A183FDM2"/>
<dbReference type="Proteomes" id="UP000050761">
    <property type="component" value="Unassembled WGS sequence"/>
</dbReference>
<name>A0A183FDM2_HELPZ</name>
<organism evidence="3 4">
    <name type="scientific">Heligmosomoides polygyrus</name>
    <name type="common">Parasitic roundworm</name>
    <dbReference type="NCBI Taxonomy" id="6339"/>
    <lineage>
        <taxon>Eukaryota</taxon>
        <taxon>Metazoa</taxon>
        <taxon>Ecdysozoa</taxon>
        <taxon>Nematoda</taxon>
        <taxon>Chromadorea</taxon>
        <taxon>Rhabditida</taxon>
        <taxon>Rhabditina</taxon>
        <taxon>Rhabditomorpha</taxon>
        <taxon>Strongyloidea</taxon>
        <taxon>Heligmosomidae</taxon>
        <taxon>Heligmosomoides</taxon>
    </lineage>
</organism>
<accession>A0A183FDM2</accession>
<sequence length="164" mass="18867">MTRSVTTQNSRTLGVTNTRARSSSTSGLGTSIYDDDNRQEVIIQTDDSYLKIARRLDEYRSNRTQFLPVVAAAPLGSRDIEPFKTDRPSERRGFFMDMNGLQRRRSSKVRRQMSHKITNSEAQTGSSMDHDHVEHVPSEEQEELRKRKRKTMKASEKSEDLPPH</sequence>
<proteinExistence type="predicted"/>
<feature type="compositionally biased region" description="Basic and acidic residues" evidence="1">
    <location>
        <begin position="153"/>
        <end position="164"/>
    </location>
</feature>
<evidence type="ECO:0000313" key="2">
    <source>
        <dbReference type="EMBL" id="VDO60959.1"/>
    </source>
</evidence>
<accession>A0A3P7X4D3</accession>
<feature type="compositionally biased region" description="Polar residues" evidence="1">
    <location>
        <begin position="1"/>
        <end position="29"/>
    </location>
</feature>
<feature type="compositionally biased region" description="Polar residues" evidence="1">
    <location>
        <begin position="115"/>
        <end position="127"/>
    </location>
</feature>
<feature type="compositionally biased region" description="Basic and acidic residues" evidence="1">
    <location>
        <begin position="128"/>
        <end position="138"/>
    </location>
</feature>
<dbReference type="EMBL" id="UZAH01025304">
    <property type="protein sequence ID" value="VDO60959.1"/>
    <property type="molecule type" value="Genomic_DNA"/>
</dbReference>
<reference evidence="4" key="2">
    <citation type="submission" date="2019-09" db="UniProtKB">
        <authorList>
            <consortium name="WormBaseParasite"/>
        </authorList>
    </citation>
    <scope>IDENTIFICATION</scope>
</reference>
<dbReference type="OrthoDB" id="297496at2759"/>
<gene>
    <name evidence="2" type="ORF">HPBE_LOCUS4359</name>
</gene>
<evidence type="ECO:0000313" key="3">
    <source>
        <dbReference type="Proteomes" id="UP000050761"/>
    </source>
</evidence>
<feature type="region of interest" description="Disordered" evidence="1">
    <location>
        <begin position="1"/>
        <end position="32"/>
    </location>
</feature>
<keyword evidence="3" id="KW-1185">Reference proteome</keyword>